<keyword evidence="3" id="KW-1185">Reference proteome</keyword>
<evidence type="ECO:0000313" key="3">
    <source>
        <dbReference type="Proteomes" id="UP001165083"/>
    </source>
</evidence>
<dbReference type="AlphaFoldDB" id="A0A9W6TKJ6"/>
<reference evidence="2" key="1">
    <citation type="submission" date="2023-04" db="EMBL/GenBank/DDBJ databases">
        <title>Phytophthora lilii NBRC 32176.</title>
        <authorList>
            <person name="Ichikawa N."/>
            <person name="Sato H."/>
            <person name="Tonouchi N."/>
        </authorList>
    </citation>
    <scope>NUCLEOTIDE SEQUENCE</scope>
    <source>
        <strain evidence="2">NBRC 32176</strain>
    </source>
</reference>
<protein>
    <submittedName>
        <fullName evidence="2">Unnamed protein product</fullName>
    </submittedName>
</protein>
<proteinExistence type="predicted"/>
<sequence length="81" mass="8281">MRAAAAILLAVVAAGEAFADATANRSMLLALNATADENETLVGVQLQLLANGASTCTWGSDLKCSFAEDVNDLRLGGAGWL</sequence>
<dbReference type="Proteomes" id="UP001165083">
    <property type="component" value="Unassembled WGS sequence"/>
</dbReference>
<organism evidence="2 3">
    <name type="scientific">Phytophthora lilii</name>
    <dbReference type="NCBI Taxonomy" id="2077276"/>
    <lineage>
        <taxon>Eukaryota</taxon>
        <taxon>Sar</taxon>
        <taxon>Stramenopiles</taxon>
        <taxon>Oomycota</taxon>
        <taxon>Peronosporomycetes</taxon>
        <taxon>Peronosporales</taxon>
        <taxon>Peronosporaceae</taxon>
        <taxon>Phytophthora</taxon>
    </lineage>
</organism>
<feature type="chain" id="PRO_5040916630" evidence="1">
    <location>
        <begin position="20"/>
        <end position="81"/>
    </location>
</feature>
<keyword evidence="1" id="KW-0732">Signal</keyword>
<evidence type="ECO:0000313" key="2">
    <source>
        <dbReference type="EMBL" id="GMF15373.1"/>
    </source>
</evidence>
<feature type="signal peptide" evidence="1">
    <location>
        <begin position="1"/>
        <end position="19"/>
    </location>
</feature>
<accession>A0A9W6TKJ6</accession>
<gene>
    <name evidence="2" type="ORF">Plil01_000526700</name>
</gene>
<dbReference type="EMBL" id="BSXW01000221">
    <property type="protein sequence ID" value="GMF15373.1"/>
    <property type="molecule type" value="Genomic_DNA"/>
</dbReference>
<evidence type="ECO:0000256" key="1">
    <source>
        <dbReference type="SAM" id="SignalP"/>
    </source>
</evidence>
<comment type="caution">
    <text evidence="2">The sequence shown here is derived from an EMBL/GenBank/DDBJ whole genome shotgun (WGS) entry which is preliminary data.</text>
</comment>
<name>A0A9W6TKJ6_9STRA</name>